<organism evidence="2 3">
    <name type="scientific">Coptis chinensis</name>
    <dbReference type="NCBI Taxonomy" id="261450"/>
    <lineage>
        <taxon>Eukaryota</taxon>
        <taxon>Viridiplantae</taxon>
        <taxon>Streptophyta</taxon>
        <taxon>Embryophyta</taxon>
        <taxon>Tracheophyta</taxon>
        <taxon>Spermatophyta</taxon>
        <taxon>Magnoliopsida</taxon>
        <taxon>Ranunculales</taxon>
        <taxon>Ranunculaceae</taxon>
        <taxon>Coptidoideae</taxon>
        <taxon>Coptis</taxon>
    </lineage>
</organism>
<feature type="non-terminal residue" evidence="2">
    <location>
        <position position="182"/>
    </location>
</feature>
<evidence type="ECO:0000313" key="2">
    <source>
        <dbReference type="EMBL" id="KAF9622119.1"/>
    </source>
</evidence>
<evidence type="ECO:0000313" key="3">
    <source>
        <dbReference type="Proteomes" id="UP000631114"/>
    </source>
</evidence>
<dbReference type="Proteomes" id="UP000631114">
    <property type="component" value="Unassembled WGS sequence"/>
</dbReference>
<gene>
    <name evidence="2" type="ORF">IFM89_029403</name>
</gene>
<name>A0A835MCK3_9MAGN</name>
<dbReference type="AlphaFoldDB" id="A0A835MCK3"/>
<dbReference type="PANTHER" id="PTHR31286:SF180">
    <property type="entry name" value="OS10G0362600 PROTEIN"/>
    <property type="match status" value="1"/>
</dbReference>
<dbReference type="InterPro" id="IPR025836">
    <property type="entry name" value="Zn_knuckle_CX2CX4HX4C"/>
</dbReference>
<evidence type="ECO:0000259" key="1">
    <source>
        <dbReference type="Pfam" id="PF14392"/>
    </source>
</evidence>
<dbReference type="EMBL" id="JADFTS010000002">
    <property type="protein sequence ID" value="KAF9622119.1"/>
    <property type="molecule type" value="Genomic_DNA"/>
</dbReference>
<feature type="domain" description="Zinc knuckle CX2CX4HX4C" evidence="1">
    <location>
        <begin position="83"/>
        <end position="117"/>
    </location>
</feature>
<dbReference type="OrthoDB" id="1707487at2759"/>
<proteinExistence type="predicted"/>
<dbReference type="InterPro" id="IPR040256">
    <property type="entry name" value="At4g02000-like"/>
</dbReference>
<dbReference type="PANTHER" id="PTHR31286">
    <property type="entry name" value="GLYCINE-RICH CELL WALL STRUCTURAL PROTEIN 1.8-LIKE"/>
    <property type="match status" value="1"/>
</dbReference>
<sequence>MKQDLAKGILKIAFENEADLQFVLEHGPWAVEGFILAIMAWKPNTPIEGYDFSSVNMWIQIHGLPPERCTLEDIHAIDKADLEFEEGGRCCILFKYEHLPLFCYFCGFIGHDSKVCKALNQQLGLKFQGSGKGSKPLFKFTNGLRENVVDESYASPIKQFSGGFRHESITDGHRRRNSLNMG</sequence>
<dbReference type="Pfam" id="PF14392">
    <property type="entry name" value="zf-CCHC_4"/>
    <property type="match status" value="1"/>
</dbReference>
<accession>A0A835MCK3</accession>
<comment type="caution">
    <text evidence="2">The sequence shown here is derived from an EMBL/GenBank/DDBJ whole genome shotgun (WGS) entry which is preliminary data.</text>
</comment>
<reference evidence="2 3" key="1">
    <citation type="submission" date="2020-10" db="EMBL/GenBank/DDBJ databases">
        <title>The Coptis chinensis genome and diversification of protoberbering-type alkaloids.</title>
        <authorList>
            <person name="Wang B."/>
            <person name="Shu S."/>
            <person name="Song C."/>
            <person name="Liu Y."/>
        </authorList>
    </citation>
    <scope>NUCLEOTIDE SEQUENCE [LARGE SCALE GENOMIC DNA]</scope>
    <source>
        <strain evidence="2">HL-2020</strain>
        <tissue evidence="2">Leaf</tissue>
    </source>
</reference>
<keyword evidence="3" id="KW-1185">Reference proteome</keyword>
<protein>
    <recommendedName>
        <fullName evidence="1">Zinc knuckle CX2CX4HX4C domain-containing protein</fullName>
    </recommendedName>
</protein>